<dbReference type="SUPFAM" id="SSF103473">
    <property type="entry name" value="MFS general substrate transporter"/>
    <property type="match status" value="1"/>
</dbReference>
<dbReference type="InterPro" id="IPR050327">
    <property type="entry name" value="Proton-linked_MCT"/>
</dbReference>
<evidence type="ECO:0000313" key="5">
    <source>
        <dbReference type="EMBL" id="KAL0581669.1"/>
    </source>
</evidence>
<dbReference type="PANTHER" id="PTHR11360:SF234">
    <property type="entry name" value="MFS-TYPE TRANSPORTER DBAD-RELATED"/>
    <property type="match status" value="1"/>
</dbReference>
<dbReference type="InterPro" id="IPR036259">
    <property type="entry name" value="MFS_trans_sf"/>
</dbReference>
<accession>A0ABR3G1Y2</accession>
<feature type="region of interest" description="Disordered" evidence="3">
    <location>
        <begin position="1"/>
        <end position="67"/>
    </location>
</feature>
<comment type="subcellular location">
    <subcellularLocation>
        <location evidence="1">Membrane</location>
        <topology evidence="1">Multi-pass membrane protein</topology>
    </subcellularLocation>
</comment>
<gene>
    <name evidence="5" type="ORF">V5O48_000371</name>
</gene>
<feature type="transmembrane region" description="Helical" evidence="4">
    <location>
        <begin position="170"/>
        <end position="192"/>
    </location>
</feature>
<feature type="transmembrane region" description="Helical" evidence="4">
    <location>
        <begin position="351"/>
        <end position="382"/>
    </location>
</feature>
<evidence type="ECO:0000256" key="1">
    <source>
        <dbReference type="ARBA" id="ARBA00004141"/>
    </source>
</evidence>
<feature type="transmembrane region" description="Helical" evidence="4">
    <location>
        <begin position="145"/>
        <end position="164"/>
    </location>
</feature>
<dbReference type="InterPro" id="IPR011701">
    <property type="entry name" value="MFS"/>
</dbReference>
<feature type="transmembrane region" description="Helical" evidence="4">
    <location>
        <begin position="204"/>
        <end position="225"/>
    </location>
</feature>
<evidence type="ECO:0000256" key="4">
    <source>
        <dbReference type="SAM" id="Phobius"/>
    </source>
</evidence>
<feature type="transmembrane region" description="Helical" evidence="4">
    <location>
        <begin position="284"/>
        <end position="305"/>
    </location>
</feature>
<proteinExistence type="inferred from homology"/>
<keyword evidence="4" id="KW-1133">Transmembrane helix</keyword>
<feature type="transmembrane region" description="Helical" evidence="4">
    <location>
        <begin position="237"/>
        <end position="256"/>
    </location>
</feature>
<feature type="transmembrane region" description="Helical" evidence="4">
    <location>
        <begin position="116"/>
        <end position="138"/>
    </location>
</feature>
<dbReference type="PANTHER" id="PTHR11360">
    <property type="entry name" value="MONOCARBOXYLATE TRANSPORTER"/>
    <property type="match status" value="1"/>
</dbReference>
<keyword evidence="6" id="KW-1185">Reference proteome</keyword>
<keyword evidence="4" id="KW-0472">Membrane</keyword>
<comment type="similarity">
    <text evidence="2">Belongs to the major facilitator superfamily. Monocarboxylate porter (TC 2.A.1.13) family.</text>
</comment>
<evidence type="ECO:0000256" key="3">
    <source>
        <dbReference type="SAM" id="MobiDB-lite"/>
    </source>
</evidence>
<keyword evidence="4" id="KW-0812">Transmembrane</keyword>
<name>A0ABR3G1Y2_9AGAR</name>
<feature type="transmembrane region" description="Helical" evidence="4">
    <location>
        <begin position="320"/>
        <end position="339"/>
    </location>
</feature>
<evidence type="ECO:0000256" key="2">
    <source>
        <dbReference type="ARBA" id="ARBA00006727"/>
    </source>
</evidence>
<protein>
    <recommendedName>
        <fullName evidence="7">Major facilitator superfamily (MFS) profile domain-containing protein</fullName>
    </recommendedName>
</protein>
<comment type="caution">
    <text evidence="5">The sequence shown here is derived from an EMBL/GenBank/DDBJ whole genome shotgun (WGS) entry which is preliminary data.</text>
</comment>
<dbReference type="Pfam" id="PF07690">
    <property type="entry name" value="MFS_1"/>
    <property type="match status" value="1"/>
</dbReference>
<dbReference type="Gene3D" id="1.20.1250.20">
    <property type="entry name" value="MFS general substrate transporter like domains"/>
    <property type="match status" value="2"/>
</dbReference>
<evidence type="ECO:0000313" key="6">
    <source>
        <dbReference type="Proteomes" id="UP001465976"/>
    </source>
</evidence>
<reference evidence="5 6" key="1">
    <citation type="submission" date="2024-02" db="EMBL/GenBank/DDBJ databases">
        <title>A draft genome for the cacao thread blight pathogen Marasmius crinis-equi.</title>
        <authorList>
            <person name="Cohen S.P."/>
            <person name="Baruah I.K."/>
            <person name="Amoako-Attah I."/>
            <person name="Bukari Y."/>
            <person name="Meinhardt L.W."/>
            <person name="Bailey B.A."/>
        </authorList>
    </citation>
    <scope>NUCLEOTIDE SEQUENCE [LARGE SCALE GENOMIC DNA]</scope>
    <source>
        <strain evidence="5 6">GH-76</strain>
    </source>
</reference>
<evidence type="ECO:0008006" key="7">
    <source>
        <dbReference type="Google" id="ProtNLM"/>
    </source>
</evidence>
<feature type="transmembrane region" description="Helical" evidence="4">
    <location>
        <begin position="74"/>
        <end position="96"/>
    </location>
</feature>
<dbReference type="EMBL" id="JBAHYK010000006">
    <property type="protein sequence ID" value="KAL0581669.1"/>
    <property type="molecule type" value="Genomic_DNA"/>
</dbReference>
<dbReference type="Proteomes" id="UP001465976">
    <property type="component" value="Unassembled WGS sequence"/>
</dbReference>
<feature type="compositionally biased region" description="Polar residues" evidence="3">
    <location>
        <begin position="1"/>
        <end position="23"/>
    </location>
</feature>
<sequence>MASSFAESNCSNSTAFPSPQPEKSLTLDEKEPPLSSRDVQGGEGSGQREVDVEASTRSVPSVSSGSDDLDGGRIAWMTIAGCWLVQFCTIGYSNAFGVYQDFYTREFLSNTSPSDISWIGSFQLFMQYAPGILVGHAFDAGYFRFMLVFGSFLEVFSLLMLSLAHREQYYQVFLAQAVGLGLGQGLLFIPSLAIIPRYFKKRRAFATGVAVTGASLGGIIWPIVLNQISQRTSFANAVRATGGLAGVMLCCANILIRAGPPQRPRMEVAEASRKGGMGNILRDGAFMVSIAAACLVAFGLFFPYFYLQLYALDKALSPDLAFYAIAILNAGSIVGRLLPNFFADRIGGYNLIVPCLLATSILLFAMLGVNTSAGVVVFGLLYGCMSGSCTSIARAHYHLTIEQGLESTWVGLFGSFNYFELGAYAYESPSDFGWGLHSPW</sequence>
<organism evidence="5 6">
    <name type="scientific">Marasmius crinis-equi</name>
    <dbReference type="NCBI Taxonomy" id="585013"/>
    <lineage>
        <taxon>Eukaryota</taxon>
        <taxon>Fungi</taxon>
        <taxon>Dikarya</taxon>
        <taxon>Basidiomycota</taxon>
        <taxon>Agaricomycotina</taxon>
        <taxon>Agaricomycetes</taxon>
        <taxon>Agaricomycetidae</taxon>
        <taxon>Agaricales</taxon>
        <taxon>Marasmiineae</taxon>
        <taxon>Marasmiaceae</taxon>
        <taxon>Marasmius</taxon>
    </lineage>
</organism>